<evidence type="ECO:0000313" key="3">
    <source>
        <dbReference type="EMBL" id="ORY27836.1"/>
    </source>
</evidence>
<organism evidence="3 4">
    <name type="scientific">Neocallimastix californiae</name>
    <dbReference type="NCBI Taxonomy" id="1754190"/>
    <lineage>
        <taxon>Eukaryota</taxon>
        <taxon>Fungi</taxon>
        <taxon>Fungi incertae sedis</taxon>
        <taxon>Chytridiomycota</taxon>
        <taxon>Chytridiomycota incertae sedis</taxon>
        <taxon>Neocallimastigomycetes</taxon>
        <taxon>Neocallimastigales</taxon>
        <taxon>Neocallimastigaceae</taxon>
        <taxon>Neocallimastix</taxon>
    </lineage>
</organism>
<feature type="transmembrane region" description="Helical" evidence="2">
    <location>
        <begin position="175"/>
        <end position="195"/>
    </location>
</feature>
<feature type="compositionally biased region" description="Polar residues" evidence="1">
    <location>
        <begin position="117"/>
        <end position="126"/>
    </location>
</feature>
<name>A0A1Y2AZC3_9FUNG</name>
<evidence type="ECO:0000256" key="1">
    <source>
        <dbReference type="SAM" id="MobiDB-lite"/>
    </source>
</evidence>
<dbReference type="AlphaFoldDB" id="A0A1Y2AZC3"/>
<feature type="region of interest" description="Disordered" evidence="1">
    <location>
        <begin position="147"/>
        <end position="166"/>
    </location>
</feature>
<protein>
    <submittedName>
        <fullName evidence="3">Uncharacterized protein</fullName>
    </submittedName>
</protein>
<evidence type="ECO:0000256" key="2">
    <source>
        <dbReference type="SAM" id="Phobius"/>
    </source>
</evidence>
<feature type="compositionally biased region" description="Acidic residues" evidence="1">
    <location>
        <begin position="150"/>
        <end position="160"/>
    </location>
</feature>
<dbReference type="Proteomes" id="UP000193920">
    <property type="component" value="Unassembled WGS sequence"/>
</dbReference>
<comment type="caution">
    <text evidence="3">The sequence shown here is derived from an EMBL/GenBank/DDBJ whole genome shotgun (WGS) entry which is preliminary data.</text>
</comment>
<keyword evidence="4" id="KW-1185">Reference proteome</keyword>
<accession>A0A1Y2AZC3</accession>
<keyword evidence="2" id="KW-1133">Transmembrane helix</keyword>
<keyword evidence="2" id="KW-0472">Membrane</keyword>
<feature type="region of interest" description="Disordered" evidence="1">
    <location>
        <begin position="40"/>
        <end position="59"/>
    </location>
</feature>
<sequence length="454" mass="51623">MYTSYVKKSILIFLILYIFKVNTLYIRQYKNPNLADSKYVESENNSNSNSTVTTASNSEKTIVETKTKEVLTTTTELPKQTLGVVDNKVKVTEVKHAKETVKVNSTNTNKQRETKTMSENPTNTADNYLIDSQPVDNSNNRFQNLPETEVLPETETDQNDDATNSDKNRMMTTSILAVVGFCAVGLIAVSGYRVVKKRSSKGMKSSYFYSSTNNSSYTYPSSLMESGNKRSSLVNSLINEDVDQNKINSYINVPYSNNKMLQNDTNFEKIGDLGPKMEVTIDSKSNLNNKNEEKREVRKSVISVKRSSISSVTTVSRNSIIRHSFLNPDLNIVRTSKRTQQLYEATNDHPAIIETFPSLERPFVPAVPIPLEESDINSLHPHSIYQTYQDDMEYENYYAYTIEDKEYIIDPSTNRVLEIHDLNTDEYMLVEEDLYLDFSGSDDSDTNSEQQETL</sequence>
<feature type="region of interest" description="Disordered" evidence="1">
    <location>
        <begin position="109"/>
        <end position="128"/>
    </location>
</feature>
<gene>
    <name evidence="3" type="ORF">LY90DRAFT_513315</name>
</gene>
<dbReference type="OrthoDB" id="10552884at2759"/>
<keyword evidence="2" id="KW-0812">Transmembrane</keyword>
<dbReference type="EMBL" id="MCOG01000190">
    <property type="protein sequence ID" value="ORY27836.1"/>
    <property type="molecule type" value="Genomic_DNA"/>
</dbReference>
<evidence type="ECO:0000313" key="4">
    <source>
        <dbReference type="Proteomes" id="UP000193920"/>
    </source>
</evidence>
<reference evidence="3 4" key="1">
    <citation type="submission" date="2016-08" db="EMBL/GenBank/DDBJ databases">
        <title>A Parts List for Fungal Cellulosomes Revealed by Comparative Genomics.</title>
        <authorList>
            <consortium name="DOE Joint Genome Institute"/>
            <person name="Haitjema C.H."/>
            <person name="Gilmore S.P."/>
            <person name="Henske J.K."/>
            <person name="Solomon K.V."/>
            <person name="De Groot R."/>
            <person name="Kuo A."/>
            <person name="Mondo S.J."/>
            <person name="Salamov A.A."/>
            <person name="Labutti K."/>
            <person name="Zhao Z."/>
            <person name="Chiniquy J."/>
            <person name="Barry K."/>
            <person name="Brewer H.M."/>
            <person name="Purvine S.O."/>
            <person name="Wright A.T."/>
            <person name="Boxma B."/>
            <person name="Van Alen T."/>
            <person name="Hackstein J.H."/>
            <person name="Baker S.E."/>
            <person name="Grigoriev I.V."/>
            <person name="O'Malley M.A."/>
        </authorList>
    </citation>
    <scope>NUCLEOTIDE SEQUENCE [LARGE SCALE GENOMIC DNA]</scope>
    <source>
        <strain evidence="3 4">G1</strain>
    </source>
</reference>
<proteinExistence type="predicted"/>
<feature type="compositionally biased region" description="Low complexity" evidence="1">
    <location>
        <begin position="42"/>
        <end position="59"/>
    </location>
</feature>